<dbReference type="Pfam" id="PF24533">
    <property type="entry name" value="Tri-helical_Ada2b_C"/>
    <property type="match status" value="1"/>
</dbReference>
<dbReference type="Gene3D" id="1.10.10.60">
    <property type="entry name" value="Homeodomain-like"/>
    <property type="match status" value="1"/>
</dbReference>
<keyword evidence="2" id="KW-0479">Metal-binding</keyword>
<dbReference type="InterPro" id="IPR043145">
    <property type="entry name" value="Znf_ZZ_sf"/>
</dbReference>
<dbReference type="SMART" id="SM00717">
    <property type="entry name" value="SANT"/>
    <property type="match status" value="1"/>
</dbReference>
<feature type="domain" description="SANT" evidence="13">
    <location>
        <begin position="69"/>
        <end position="121"/>
    </location>
</feature>
<dbReference type="FunFam" id="3.30.60.90:FF:000008">
    <property type="entry name" value="Transcriptional adapter 2"/>
    <property type="match status" value="1"/>
</dbReference>
<dbReference type="GO" id="GO:0005634">
    <property type="term" value="C:nucleus"/>
    <property type="evidence" value="ECO:0007669"/>
    <property type="project" value="UniProtKB-SubCell"/>
</dbReference>
<feature type="compositionally biased region" description="Low complexity" evidence="10">
    <location>
        <begin position="389"/>
        <end position="407"/>
    </location>
</feature>
<evidence type="ECO:0000256" key="7">
    <source>
        <dbReference type="ARBA" id="ARBA00023242"/>
    </source>
</evidence>
<feature type="domain" description="Myb-like" evidence="11">
    <location>
        <begin position="71"/>
        <end position="117"/>
    </location>
</feature>
<dbReference type="InterPro" id="IPR056267">
    <property type="entry name" value="Ada2b_C"/>
</dbReference>
<dbReference type="SMART" id="SM00291">
    <property type="entry name" value="ZnF_ZZ"/>
    <property type="match status" value="1"/>
</dbReference>
<evidence type="ECO:0000256" key="8">
    <source>
        <dbReference type="PIRNR" id="PIRNR025024"/>
    </source>
</evidence>
<evidence type="ECO:0000256" key="5">
    <source>
        <dbReference type="ARBA" id="ARBA00023015"/>
    </source>
</evidence>
<evidence type="ECO:0000256" key="10">
    <source>
        <dbReference type="SAM" id="MobiDB-lite"/>
    </source>
</evidence>
<dbReference type="CDD" id="cd00167">
    <property type="entry name" value="SANT"/>
    <property type="match status" value="1"/>
</dbReference>
<dbReference type="PROSITE" id="PS50090">
    <property type="entry name" value="MYB_LIKE"/>
    <property type="match status" value="1"/>
</dbReference>
<feature type="compositionally biased region" description="Polar residues" evidence="10">
    <location>
        <begin position="333"/>
        <end position="346"/>
    </location>
</feature>
<keyword evidence="5 8" id="KW-0805">Transcription regulation</keyword>
<feature type="region of interest" description="Disordered" evidence="10">
    <location>
        <begin position="243"/>
        <end position="265"/>
    </location>
</feature>
<feature type="domain" description="HTH myb-type" evidence="14">
    <location>
        <begin position="72"/>
        <end position="121"/>
    </location>
</feature>
<protein>
    <recommendedName>
        <fullName evidence="8">Transcriptional adapter</fullName>
    </recommendedName>
</protein>
<dbReference type="GO" id="GO:0070461">
    <property type="term" value="C:SAGA-type complex"/>
    <property type="evidence" value="ECO:0007669"/>
    <property type="project" value="TreeGrafter"/>
</dbReference>
<dbReference type="PROSITE" id="PS50135">
    <property type="entry name" value="ZF_ZZ_2"/>
    <property type="match status" value="1"/>
</dbReference>
<evidence type="ECO:0000256" key="6">
    <source>
        <dbReference type="ARBA" id="ARBA00023163"/>
    </source>
</evidence>
<feature type="compositionally biased region" description="Polar residues" evidence="10">
    <location>
        <begin position="375"/>
        <end position="388"/>
    </location>
</feature>
<keyword evidence="4" id="KW-0862">Zinc</keyword>
<dbReference type="PANTHER" id="PTHR12374:SF63">
    <property type="entry name" value="TRANSCRIPTIONAL ADAPTER 2-BETA"/>
    <property type="match status" value="1"/>
</dbReference>
<feature type="region of interest" description="Disordered" evidence="10">
    <location>
        <begin position="325"/>
        <end position="424"/>
    </location>
</feature>
<evidence type="ECO:0000256" key="2">
    <source>
        <dbReference type="ARBA" id="ARBA00022723"/>
    </source>
</evidence>
<dbReference type="PANTHER" id="PTHR12374">
    <property type="entry name" value="TRANSCRIPTIONAL ADAPTOR 2 ADA2 -RELATED"/>
    <property type="match status" value="1"/>
</dbReference>
<accession>A0AAV2PJR8</accession>
<dbReference type="PROSITE" id="PS51294">
    <property type="entry name" value="HTH_MYB"/>
    <property type="match status" value="1"/>
</dbReference>
<comment type="subcellular location">
    <subcellularLocation>
        <location evidence="1 8">Nucleus</location>
    </subcellularLocation>
</comment>
<dbReference type="Gene3D" id="1.10.10.10">
    <property type="entry name" value="Winged helix-like DNA-binding domain superfamily/Winged helix DNA-binding domain"/>
    <property type="match status" value="1"/>
</dbReference>
<evidence type="ECO:0000259" key="13">
    <source>
        <dbReference type="PROSITE" id="PS51293"/>
    </source>
</evidence>
<keyword evidence="16" id="KW-1185">Reference proteome</keyword>
<dbReference type="InterPro" id="IPR036388">
    <property type="entry name" value="WH-like_DNA-bd_sf"/>
</dbReference>
<keyword evidence="7 8" id="KW-0539">Nucleus</keyword>
<dbReference type="EMBL" id="CAXKWB010000376">
    <property type="protein sequence ID" value="CAL4060491.1"/>
    <property type="molecule type" value="Genomic_DNA"/>
</dbReference>
<keyword evidence="3 9" id="KW-0863">Zinc-finger</keyword>
<dbReference type="InterPro" id="IPR041983">
    <property type="entry name" value="ADA2-like_ZZ"/>
</dbReference>
<dbReference type="InterPro" id="IPR009057">
    <property type="entry name" value="Homeodomain-like_sf"/>
</dbReference>
<reference evidence="15 16" key="1">
    <citation type="submission" date="2024-05" db="EMBL/GenBank/DDBJ databases">
        <authorList>
            <person name="Wallberg A."/>
        </authorList>
    </citation>
    <scope>NUCLEOTIDE SEQUENCE [LARGE SCALE GENOMIC DNA]</scope>
</reference>
<dbReference type="InterPro" id="IPR000433">
    <property type="entry name" value="Znf_ZZ"/>
</dbReference>
<name>A0AAV2PJR8_MEGNR</name>
<evidence type="ECO:0000259" key="14">
    <source>
        <dbReference type="PROSITE" id="PS51294"/>
    </source>
</evidence>
<dbReference type="SUPFAM" id="SSF46689">
    <property type="entry name" value="Homeodomain-like"/>
    <property type="match status" value="2"/>
</dbReference>
<dbReference type="Pfam" id="PF25299">
    <property type="entry name" value="ZZ_ADA2"/>
    <property type="match status" value="1"/>
</dbReference>
<dbReference type="InterPro" id="IPR055141">
    <property type="entry name" value="TADA2A_B-like_dom"/>
</dbReference>
<sequence length="504" mass="57042">MAETFAKYHCNYCEEDINGLRVRCLECEDFDLCLQCFACGAEIGKHRSGHGYQFMAGHFQDTGNFSIFPGQGHWTAREEVRLLDAIEQYGFGNWDDIAGHIETRTPDEARNKYIASYISGTIGKTTWEPASERLQLPFEHPNADAGPLSPHLGSSLPNQPTGTEENIMLGYMPQRDDFDREWDNEAETCIAPLYINPVDDEEVDLALKLSQVDMYMRRLRERSRRKRVVRDFQVVQSFFKKEREKAQLPPKNKKQKEDKEVVSDKLRPISQFQTASEHNNLIESIVRERELRTRIRELLRYRRNGIRHVEECREYEIARARRDKKKEFKKKGSTTQTQTAQDYSSGKSKENDARSPKCSAEKKCTTLDTGAGRWQSGSYNGSSDGVNWTNSSNSNSSTSSNQQSQSTALQVGPNDDPVPVSTLPGYHLLSQRERKLCASMNIKPSQYISYKAVLLKEEGEAQQSGDGGMGGVRGGLCAPQGLEPNAQHSITSFMRSAGWISSYT</sequence>
<dbReference type="SUPFAM" id="SSF57850">
    <property type="entry name" value="RING/U-box"/>
    <property type="match status" value="1"/>
</dbReference>
<evidence type="ECO:0000313" key="15">
    <source>
        <dbReference type="EMBL" id="CAL4060491.1"/>
    </source>
</evidence>
<dbReference type="GO" id="GO:0003682">
    <property type="term" value="F:chromatin binding"/>
    <property type="evidence" value="ECO:0007669"/>
    <property type="project" value="TreeGrafter"/>
</dbReference>
<proteinExistence type="predicted"/>
<dbReference type="GO" id="GO:0006357">
    <property type="term" value="P:regulation of transcription by RNA polymerase II"/>
    <property type="evidence" value="ECO:0007669"/>
    <property type="project" value="InterPro"/>
</dbReference>
<evidence type="ECO:0000256" key="1">
    <source>
        <dbReference type="ARBA" id="ARBA00004123"/>
    </source>
</evidence>
<dbReference type="AlphaFoldDB" id="A0AAV2PJR8"/>
<dbReference type="GO" id="GO:0003713">
    <property type="term" value="F:transcription coactivator activity"/>
    <property type="evidence" value="ECO:0007669"/>
    <property type="project" value="InterPro"/>
</dbReference>
<feature type="domain" description="ZZ-type" evidence="12">
    <location>
        <begin position="5"/>
        <end position="60"/>
    </location>
</feature>
<dbReference type="Pfam" id="PF22941">
    <property type="entry name" value="TADA2A-like_3rd"/>
    <property type="match status" value="1"/>
</dbReference>
<dbReference type="InterPro" id="IPR016827">
    <property type="entry name" value="Ada2/TADA2"/>
</dbReference>
<dbReference type="PROSITE" id="PS51293">
    <property type="entry name" value="SANT"/>
    <property type="match status" value="1"/>
</dbReference>
<dbReference type="InterPro" id="IPR001005">
    <property type="entry name" value="SANT/Myb"/>
</dbReference>
<feature type="compositionally biased region" description="Basic and acidic residues" evidence="10">
    <location>
        <begin position="255"/>
        <end position="265"/>
    </location>
</feature>
<dbReference type="PROSITE" id="PS01357">
    <property type="entry name" value="ZF_ZZ_1"/>
    <property type="match status" value="1"/>
</dbReference>
<dbReference type="CDD" id="cd02335">
    <property type="entry name" value="ZZ_ADA2"/>
    <property type="match status" value="1"/>
</dbReference>
<evidence type="ECO:0000256" key="9">
    <source>
        <dbReference type="PROSITE-ProRule" id="PRU00228"/>
    </source>
</evidence>
<comment type="caution">
    <text evidence="15">The sequence shown here is derived from an EMBL/GenBank/DDBJ whole genome shotgun (WGS) entry which is preliminary data.</text>
</comment>
<organism evidence="15 16">
    <name type="scientific">Meganyctiphanes norvegica</name>
    <name type="common">Northern krill</name>
    <name type="synonym">Thysanopoda norvegica</name>
    <dbReference type="NCBI Taxonomy" id="48144"/>
    <lineage>
        <taxon>Eukaryota</taxon>
        <taxon>Metazoa</taxon>
        <taxon>Ecdysozoa</taxon>
        <taxon>Arthropoda</taxon>
        <taxon>Crustacea</taxon>
        <taxon>Multicrustacea</taxon>
        <taxon>Malacostraca</taxon>
        <taxon>Eumalacostraca</taxon>
        <taxon>Eucarida</taxon>
        <taxon>Euphausiacea</taxon>
        <taxon>Euphausiidae</taxon>
        <taxon>Meganyctiphanes</taxon>
    </lineage>
</organism>
<dbReference type="InterPro" id="IPR017930">
    <property type="entry name" value="Myb_dom"/>
</dbReference>
<feature type="compositionally biased region" description="Basic and acidic residues" evidence="10">
    <location>
        <begin position="347"/>
        <end position="365"/>
    </location>
</feature>
<dbReference type="PIRSF" id="PIRSF025024">
    <property type="entry name" value="Transcriptional_adaptor_2"/>
    <property type="match status" value="1"/>
</dbReference>
<evidence type="ECO:0000259" key="11">
    <source>
        <dbReference type="PROSITE" id="PS50090"/>
    </source>
</evidence>
<dbReference type="Pfam" id="PF00249">
    <property type="entry name" value="Myb_DNA-binding"/>
    <property type="match status" value="1"/>
</dbReference>
<gene>
    <name evidence="15" type="ORF">MNOR_LOCUS1419</name>
</gene>
<dbReference type="Gene3D" id="3.30.60.90">
    <property type="match status" value="1"/>
</dbReference>
<dbReference type="Proteomes" id="UP001497623">
    <property type="component" value="Unassembled WGS sequence"/>
</dbReference>
<keyword evidence="6 8" id="KW-0804">Transcription</keyword>
<dbReference type="GO" id="GO:0006338">
    <property type="term" value="P:chromatin remodeling"/>
    <property type="evidence" value="ECO:0007669"/>
    <property type="project" value="TreeGrafter"/>
</dbReference>
<evidence type="ECO:0000256" key="3">
    <source>
        <dbReference type="ARBA" id="ARBA00022771"/>
    </source>
</evidence>
<evidence type="ECO:0000256" key="4">
    <source>
        <dbReference type="ARBA" id="ARBA00022833"/>
    </source>
</evidence>
<dbReference type="InterPro" id="IPR017884">
    <property type="entry name" value="SANT_dom"/>
</dbReference>
<evidence type="ECO:0000259" key="12">
    <source>
        <dbReference type="PROSITE" id="PS50135"/>
    </source>
</evidence>
<evidence type="ECO:0000313" key="16">
    <source>
        <dbReference type="Proteomes" id="UP001497623"/>
    </source>
</evidence>
<dbReference type="GO" id="GO:0008270">
    <property type="term" value="F:zinc ion binding"/>
    <property type="evidence" value="ECO:0007669"/>
    <property type="project" value="UniProtKB-KW"/>
</dbReference>